<keyword evidence="3" id="KW-0472">Membrane</keyword>
<accession>A0ABV1NX18</accession>
<name>A0ABV1NX18_9ACTN</name>
<keyword evidence="3" id="KW-0812">Transmembrane</keyword>
<dbReference type="InterPro" id="IPR004474">
    <property type="entry name" value="LytR_CpsA_psr"/>
</dbReference>
<feature type="domain" description="Cell envelope-related transcriptional attenuator" evidence="4">
    <location>
        <begin position="122"/>
        <end position="277"/>
    </location>
</feature>
<feature type="transmembrane region" description="Helical" evidence="3">
    <location>
        <begin position="39"/>
        <end position="63"/>
    </location>
</feature>
<proteinExistence type="inferred from homology"/>
<organism evidence="5 6">
    <name type="scientific">Nocardioides kribbensis</name>
    <dbReference type="NCBI Taxonomy" id="305517"/>
    <lineage>
        <taxon>Bacteria</taxon>
        <taxon>Bacillati</taxon>
        <taxon>Actinomycetota</taxon>
        <taxon>Actinomycetes</taxon>
        <taxon>Propionibacteriales</taxon>
        <taxon>Nocardioidaceae</taxon>
        <taxon>Nocardioides</taxon>
    </lineage>
</organism>
<evidence type="ECO:0000256" key="1">
    <source>
        <dbReference type="ARBA" id="ARBA00006068"/>
    </source>
</evidence>
<evidence type="ECO:0000313" key="6">
    <source>
        <dbReference type="Proteomes" id="UP001482520"/>
    </source>
</evidence>
<reference evidence="5 6" key="1">
    <citation type="submission" date="2024-02" db="EMBL/GenBank/DDBJ databases">
        <title>Full genome sequence of Nocardioides kribbensis.</title>
        <authorList>
            <person name="Poletto B.L."/>
            <person name="Silva G."/>
            <person name="Galante D."/>
            <person name="Campos K.R."/>
            <person name="Santos M.B.N."/>
            <person name="Sacchi C.T."/>
        </authorList>
    </citation>
    <scope>NUCLEOTIDE SEQUENCE [LARGE SCALE GENOMIC DNA]</scope>
    <source>
        <strain evidence="5 6">O4R</strain>
    </source>
</reference>
<protein>
    <submittedName>
        <fullName evidence="5">LCP family protein</fullName>
    </submittedName>
</protein>
<feature type="region of interest" description="Disordered" evidence="2">
    <location>
        <begin position="1"/>
        <end position="36"/>
    </location>
</feature>
<dbReference type="PANTHER" id="PTHR33392">
    <property type="entry name" value="POLYISOPRENYL-TEICHOIC ACID--PEPTIDOGLYCAN TEICHOIC ACID TRANSFERASE TAGU"/>
    <property type="match status" value="1"/>
</dbReference>
<dbReference type="InterPro" id="IPR050922">
    <property type="entry name" value="LytR/CpsA/Psr_CW_biosynth"/>
</dbReference>
<keyword evidence="3" id="KW-1133">Transmembrane helix</keyword>
<comment type="similarity">
    <text evidence="1">Belongs to the LytR/CpsA/Psr (LCP) family.</text>
</comment>
<gene>
    <name evidence="5" type="ORF">V6R90_07085</name>
</gene>
<evidence type="ECO:0000313" key="5">
    <source>
        <dbReference type="EMBL" id="MEQ7847039.1"/>
    </source>
</evidence>
<dbReference type="RefSeq" id="WP_349804235.1">
    <property type="nucleotide sequence ID" value="NZ_JBEGDP010000005.1"/>
</dbReference>
<feature type="region of interest" description="Disordered" evidence="2">
    <location>
        <begin position="370"/>
        <end position="397"/>
    </location>
</feature>
<feature type="compositionally biased region" description="Gly residues" evidence="2">
    <location>
        <begin position="381"/>
        <end position="395"/>
    </location>
</feature>
<sequence length="411" mass="44009">MTVPDQTEHGSTGQPDVATPDTAVTRTGKRRARRRRSHTVLKVVLTTVLVLAMVSGLSVTYLYRHLSGNLTVLDIDDQIVGERPDKVEVAGPQEPLNILVMGSDSRDGEGNNIDGLTGGGERSDTTIFLHLSADRERAYGVSIPRDSMVDRASCKTGDGETIPAASYQMWNTAFELAGPACTVQQFEHLTDIRLDHFVVVDFEGFEDMVDAVGGVEMCIPETIDDRAHGIYLEAGTRELEGREALNYVRERYAVSGGSDIGRMKRQQAFIASMAHTVVSANTLANPARLLGFLEAATESLTLDDDMGSLAKIAKLGYEFRDIGLDKIQFLTIPNTVDPTDPNRLVWTDQANDVWNALRKDEPLTKELTSSAISAGNVPGTTGAGGSGGSGGGRGAGAEAKAEELRAAGLCA</sequence>
<evidence type="ECO:0000256" key="2">
    <source>
        <dbReference type="SAM" id="MobiDB-lite"/>
    </source>
</evidence>
<feature type="compositionally biased region" description="Basic residues" evidence="2">
    <location>
        <begin position="27"/>
        <end position="36"/>
    </location>
</feature>
<dbReference type="Gene3D" id="3.40.630.190">
    <property type="entry name" value="LCP protein"/>
    <property type="match status" value="1"/>
</dbReference>
<keyword evidence="6" id="KW-1185">Reference proteome</keyword>
<dbReference type="Pfam" id="PF03816">
    <property type="entry name" value="LytR_cpsA_psr"/>
    <property type="match status" value="1"/>
</dbReference>
<dbReference type="Proteomes" id="UP001482520">
    <property type="component" value="Unassembled WGS sequence"/>
</dbReference>
<comment type="caution">
    <text evidence="5">The sequence shown here is derived from an EMBL/GenBank/DDBJ whole genome shotgun (WGS) entry which is preliminary data.</text>
</comment>
<dbReference type="EMBL" id="JBEGDP010000005">
    <property type="protein sequence ID" value="MEQ7847039.1"/>
    <property type="molecule type" value="Genomic_DNA"/>
</dbReference>
<evidence type="ECO:0000256" key="3">
    <source>
        <dbReference type="SAM" id="Phobius"/>
    </source>
</evidence>
<dbReference type="NCBIfam" id="TIGR00350">
    <property type="entry name" value="lytR_cpsA_psr"/>
    <property type="match status" value="1"/>
</dbReference>
<dbReference type="PANTHER" id="PTHR33392:SF6">
    <property type="entry name" value="POLYISOPRENYL-TEICHOIC ACID--PEPTIDOGLYCAN TEICHOIC ACID TRANSFERASE TAGU"/>
    <property type="match status" value="1"/>
</dbReference>
<evidence type="ECO:0000259" key="4">
    <source>
        <dbReference type="Pfam" id="PF03816"/>
    </source>
</evidence>